<keyword evidence="2" id="KW-1185">Reference proteome</keyword>
<reference evidence="1 2" key="1">
    <citation type="journal article" date="2011" name="J. Bacteriol.">
        <title>Complete genome sequence of Metallosphaera cuprina, a metal sulfide-oxidizing archaeon from a hot spring.</title>
        <authorList>
            <person name="Liu L.J."/>
            <person name="You X.Y."/>
            <person name="Zheng H."/>
            <person name="Wang S."/>
            <person name="Jiang C.Y."/>
            <person name="Liu S.J."/>
        </authorList>
    </citation>
    <scope>NUCLEOTIDE SEQUENCE [LARGE SCALE GENOMIC DNA]</scope>
    <source>
        <strain evidence="1 2">Ar-4</strain>
    </source>
</reference>
<dbReference type="Proteomes" id="UP000007812">
    <property type="component" value="Chromosome"/>
</dbReference>
<name>F4FYY8_METCR</name>
<dbReference type="AlphaFoldDB" id="F4FYY8"/>
<dbReference type="EMBL" id="CP002656">
    <property type="protein sequence ID" value="AEB95558.1"/>
    <property type="molecule type" value="Genomic_DNA"/>
</dbReference>
<protein>
    <submittedName>
        <fullName evidence="1">Uncharacterized protein</fullName>
    </submittedName>
</protein>
<dbReference type="KEGG" id="mcn:Mcup_1455"/>
<evidence type="ECO:0000313" key="1">
    <source>
        <dbReference type="EMBL" id="AEB95558.1"/>
    </source>
</evidence>
<evidence type="ECO:0000313" key="2">
    <source>
        <dbReference type="Proteomes" id="UP000007812"/>
    </source>
</evidence>
<proteinExistence type="predicted"/>
<sequence>MPKLAWDENSLADNQTGTDTITQVIISEKIKIKTSII</sequence>
<dbReference type="HOGENOM" id="CLU_3338406_0_0_2"/>
<organism evidence="1 2">
    <name type="scientific">Metallosphaera cuprina (strain Ar-4)</name>
    <dbReference type="NCBI Taxonomy" id="1006006"/>
    <lineage>
        <taxon>Archaea</taxon>
        <taxon>Thermoproteota</taxon>
        <taxon>Thermoprotei</taxon>
        <taxon>Sulfolobales</taxon>
        <taxon>Sulfolobaceae</taxon>
        <taxon>Metallosphaera</taxon>
    </lineage>
</organism>
<dbReference type="PATRIC" id="fig|1006006.8.peg.1450"/>
<accession>F4FYY8</accession>
<gene>
    <name evidence="1" type="ordered locus">Mcup_1455</name>
</gene>